<dbReference type="OrthoDB" id="5523216at2"/>
<proteinExistence type="predicted"/>
<dbReference type="Gene3D" id="3.20.20.100">
    <property type="entry name" value="NADP-dependent oxidoreductase domain"/>
    <property type="match status" value="1"/>
</dbReference>
<dbReference type="SUPFAM" id="SSF51430">
    <property type="entry name" value="NAD(P)-linked oxidoreductase"/>
    <property type="match status" value="1"/>
</dbReference>
<dbReference type="GO" id="GO:0005829">
    <property type="term" value="C:cytosol"/>
    <property type="evidence" value="ECO:0007669"/>
    <property type="project" value="TreeGrafter"/>
</dbReference>
<keyword evidence="1" id="KW-0560">Oxidoreductase</keyword>
<dbReference type="EMBL" id="MPIN01000013">
    <property type="protein sequence ID" value="OJH35659.1"/>
    <property type="molecule type" value="Genomic_DNA"/>
</dbReference>
<dbReference type="Proteomes" id="UP000182229">
    <property type="component" value="Unassembled WGS sequence"/>
</dbReference>
<gene>
    <name evidence="3" type="ORF">BON30_36945</name>
</gene>
<dbReference type="Pfam" id="PF00248">
    <property type="entry name" value="Aldo_ket_red"/>
    <property type="match status" value="1"/>
</dbReference>
<protein>
    <submittedName>
        <fullName evidence="3">Aldo/keto reductase</fullName>
    </submittedName>
</protein>
<dbReference type="InterPro" id="IPR036812">
    <property type="entry name" value="NAD(P)_OxRdtase_dom_sf"/>
</dbReference>
<organism evidence="3 4">
    <name type="scientific">Cystobacter ferrugineus</name>
    <dbReference type="NCBI Taxonomy" id="83449"/>
    <lineage>
        <taxon>Bacteria</taxon>
        <taxon>Pseudomonadati</taxon>
        <taxon>Myxococcota</taxon>
        <taxon>Myxococcia</taxon>
        <taxon>Myxococcales</taxon>
        <taxon>Cystobacterineae</taxon>
        <taxon>Archangiaceae</taxon>
        <taxon>Cystobacter</taxon>
    </lineage>
</organism>
<evidence type="ECO:0000313" key="3">
    <source>
        <dbReference type="EMBL" id="OJH35659.1"/>
    </source>
</evidence>
<dbReference type="AlphaFoldDB" id="A0A1L9B072"/>
<dbReference type="RefSeq" id="WP_071903233.1">
    <property type="nucleotide sequence ID" value="NZ_MPIN01000013.1"/>
</dbReference>
<evidence type="ECO:0000313" key="4">
    <source>
        <dbReference type="Proteomes" id="UP000182229"/>
    </source>
</evidence>
<dbReference type="FunFam" id="3.20.20.100:FF:000004">
    <property type="entry name" value="Oxidoreductase, aldo/keto reductase"/>
    <property type="match status" value="1"/>
</dbReference>
<dbReference type="PANTHER" id="PTHR43364:SF4">
    <property type="entry name" value="NAD(P)-LINKED OXIDOREDUCTASE SUPERFAMILY PROTEIN"/>
    <property type="match status" value="1"/>
</dbReference>
<keyword evidence="4" id="KW-1185">Reference proteome</keyword>
<feature type="domain" description="NADP-dependent oxidoreductase" evidence="2">
    <location>
        <begin position="25"/>
        <end position="330"/>
    </location>
</feature>
<evidence type="ECO:0000259" key="2">
    <source>
        <dbReference type="Pfam" id="PF00248"/>
    </source>
</evidence>
<reference evidence="4" key="1">
    <citation type="submission" date="2016-11" db="EMBL/GenBank/DDBJ databases">
        <authorList>
            <person name="Shukria A."/>
            <person name="Stevens D.C."/>
        </authorList>
    </citation>
    <scope>NUCLEOTIDE SEQUENCE [LARGE SCALE GENOMIC DNA]</scope>
    <source>
        <strain evidence="4">Cbfe23</strain>
    </source>
</reference>
<dbReference type="STRING" id="83449.BON30_36945"/>
<name>A0A1L9B072_9BACT</name>
<dbReference type="CDD" id="cd19080">
    <property type="entry name" value="AKR_AKR9A_9B"/>
    <property type="match status" value="1"/>
</dbReference>
<dbReference type="PANTHER" id="PTHR43364">
    <property type="entry name" value="NADH-SPECIFIC METHYLGLYOXAL REDUCTASE-RELATED"/>
    <property type="match status" value="1"/>
</dbReference>
<reference evidence="3 4" key="2">
    <citation type="submission" date="2016-12" db="EMBL/GenBank/DDBJ databases">
        <title>Draft Genome Sequence of Cystobacter ferrugineus Strain Cbfe23.</title>
        <authorList>
            <person name="Akbar S."/>
            <person name="Dowd S.E."/>
            <person name="Stevens D.C."/>
        </authorList>
    </citation>
    <scope>NUCLEOTIDE SEQUENCE [LARGE SCALE GENOMIC DNA]</scope>
    <source>
        <strain evidence="3 4">Cbfe23</strain>
    </source>
</reference>
<comment type="caution">
    <text evidence="3">The sequence shown here is derived from an EMBL/GenBank/DDBJ whole genome shotgun (WGS) entry which is preliminary data.</text>
</comment>
<dbReference type="InterPro" id="IPR050523">
    <property type="entry name" value="AKR_Detox_Biosynth"/>
</dbReference>
<dbReference type="GO" id="GO:0016491">
    <property type="term" value="F:oxidoreductase activity"/>
    <property type="evidence" value="ECO:0007669"/>
    <property type="project" value="UniProtKB-KW"/>
</dbReference>
<sequence length="373" mass="40930">MTTTPRIDSLAQYHLLGRSGLRVSPLCLGTMTFGTEWGWGSPKETAHRILARYLEAGGNFLDTADGYTGGTSEQLIGEYFAQHGGRDGVVIATKFTINTSPGDPNAGGNGRKNIYRALEGSLRRLKTDYVDLYWLHAWDGLTPVEEVMHTLTGLVREGKIRYIGLSDVPAWYFARAQTLAEREGLERIAALQLEYSLVERNIEREHIPAALALGAAITPWSPLASGLLSGKYTREGVGVKGDGRLPSISTSGNPGFLKLFTERNWGIVDALKDVARQLDRPPAQVALAWVTRRPGVASTIIGATRLEQLEANLRALDVEIPAPLAERLEAASRPELVHPYHFFEEAFFTGGMFTGGTTVRSEPTWFRPSPGRR</sequence>
<accession>A0A1L9B072</accession>
<evidence type="ECO:0000256" key="1">
    <source>
        <dbReference type="ARBA" id="ARBA00023002"/>
    </source>
</evidence>
<dbReference type="InterPro" id="IPR023210">
    <property type="entry name" value="NADP_OxRdtase_dom"/>
</dbReference>